<evidence type="ECO:0008006" key="4">
    <source>
        <dbReference type="Google" id="ProtNLM"/>
    </source>
</evidence>
<reference evidence="3" key="2">
    <citation type="journal article" date="2018" name="Plant J.">
        <title>The Sorghum bicolor reference genome: improved assembly, gene annotations, a transcriptome atlas, and signatures of genome organization.</title>
        <authorList>
            <person name="McCormick R.F."/>
            <person name="Truong S.K."/>
            <person name="Sreedasyam A."/>
            <person name="Jenkins J."/>
            <person name="Shu S."/>
            <person name="Sims D."/>
            <person name="Kennedy M."/>
            <person name="Amirebrahimi M."/>
            <person name="Weers B.D."/>
            <person name="McKinley B."/>
            <person name="Mattison A."/>
            <person name="Morishige D.T."/>
            <person name="Grimwood J."/>
            <person name="Schmutz J."/>
            <person name="Mullet J.E."/>
        </authorList>
    </citation>
    <scope>NUCLEOTIDE SEQUENCE [LARGE SCALE GENOMIC DNA]</scope>
    <source>
        <strain evidence="3">cv. BTx623</strain>
    </source>
</reference>
<dbReference type="AlphaFoldDB" id="A0A1Z5RGC8"/>
<reference evidence="2 3" key="1">
    <citation type="journal article" date="2009" name="Nature">
        <title>The Sorghum bicolor genome and the diversification of grasses.</title>
        <authorList>
            <person name="Paterson A.H."/>
            <person name="Bowers J.E."/>
            <person name="Bruggmann R."/>
            <person name="Dubchak I."/>
            <person name="Grimwood J."/>
            <person name="Gundlach H."/>
            <person name="Haberer G."/>
            <person name="Hellsten U."/>
            <person name="Mitros T."/>
            <person name="Poliakov A."/>
            <person name="Schmutz J."/>
            <person name="Spannagl M."/>
            <person name="Tang H."/>
            <person name="Wang X."/>
            <person name="Wicker T."/>
            <person name="Bharti A.K."/>
            <person name="Chapman J."/>
            <person name="Feltus F.A."/>
            <person name="Gowik U."/>
            <person name="Grigoriev I.V."/>
            <person name="Lyons E."/>
            <person name="Maher C.A."/>
            <person name="Martis M."/>
            <person name="Narechania A."/>
            <person name="Otillar R.P."/>
            <person name="Penning B.W."/>
            <person name="Salamov A.A."/>
            <person name="Wang Y."/>
            <person name="Zhang L."/>
            <person name="Carpita N.C."/>
            <person name="Freeling M."/>
            <person name="Gingle A.R."/>
            <person name="Hash C.T."/>
            <person name="Keller B."/>
            <person name="Klein P."/>
            <person name="Kresovich S."/>
            <person name="McCann M.C."/>
            <person name="Ming R."/>
            <person name="Peterson D.G."/>
            <person name="Mehboob-ur-Rahman"/>
            <person name="Ware D."/>
            <person name="Westhoff P."/>
            <person name="Mayer K.F."/>
            <person name="Messing J."/>
            <person name="Rokhsar D.S."/>
        </authorList>
    </citation>
    <scope>NUCLEOTIDE SEQUENCE [LARGE SCALE GENOMIC DNA]</scope>
    <source>
        <strain evidence="3">cv. BTx623</strain>
    </source>
</reference>
<name>A0A1Z5RGC8_SORBI</name>
<keyword evidence="1" id="KW-0732">Signal</keyword>
<accession>A0A1Z5RGC8</accession>
<dbReference type="InterPro" id="IPR035506">
    <property type="entry name" value="Pollen_allergen/Os"/>
</dbReference>
<dbReference type="InParanoid" id="A0A1Z5RGC8"/>
<sequence length="118" mass="12187">MEAAKILLLILVAITLAEAADSGEAAARAAMDVKIQKAFDGVIAASPPGQTSDTQDAVMKQRFSVSITLALAGKTGGEKKIVSLATSYEKAADLVIAAPPADKLKVMKKEFRAVTDAA</sequence>
<dbReference type="EMBL" id="CM000764">
    <property type="protein sequence ID" value="OQU82812.1"/>
    <property type="molecule type" value="Genomic_DNA"/>
</dbReference>
<organism evidence="2 3">
    <name type="scientific">Sorghum bicolor</name>
    <name type="common">Sorghum</name>
    <name type="synonym">Sorghum vulgare</name>
    <dbReference type="NCBI Taxonomy" id="4558"/>
    <lineage>
        <taxon>Eukaryota</taxon>
        <taxon>Viridiplantae</taxon>
        <taxon>Streptophyta</taxon>
        <taxon>Embryophyta</taxon>
        <taxon>Tracheophyta</taxon>
        <taxon>Spermatophyta</taxon>
        <taxon>Magnoliopsida</taxon>
        <taxon>Liliopsida</taxon>
        <taxon>Poales</taxon>
        <taxon>Poaceae</taxon>
        <taxon>PACMAD clade</taxon>
        <taxon>Panicoideae</taxon>
        <taxon>Andropogonodae</taxon>
        <taxon>Andropogoneae</taxon>
        <taxon>Sorghinae</taxon>
        <taxon>Sorghum</taxon>
    </lineage>
</organism>
<evidence type="ECO:0000313" key="2">
    <source>
        <dbReference type="EMBL" id="OQU82812.1"/>
    </source>
</evidence>
<feature type="signal peptide" evidence="1">
    <location>
        <begin position="1"/>
        <end position="19"/>
    </location>
</feature>
<dbReference type="Proteomes" id="UP000000768">
    <property type="component" value="Chromosome 5"/>
</dbReference>
<feature type="chain" id="PRO_5012690141" description="Cystatin domain-containing protein" evidence="1">
    <location>
        <begin position="20"/>
        <end position="118"/>
    </location>
</feature>
<gene>
    <name evidence="2" type="ORF">SORBI_3005G023600</name>
</gene>
<dbReference type="Gene3D" id="1.20.120.320">
    <property type="entry name" value="Group V grass pollen allergen"/>
    <property type="match status" value="1"/>
</dbReference>
<evidence type="ECO:0000256" key="1">
    <source>
        <dbReference type="SAM" id="SignalP"/>
    </source>
</evidence>
<proteinExistence type="predicted"/>
<evidence type="ECO:0000313" key="3">
    <source>
        <dbReference type="Proteomes" id="UP000000768"/>
    </source>
</evidence>
<dbReference type="Gramene" id="OQU82812">
    <property type="protein sequence ID" value="OQU82812"/>
    <property type="gene ID" value="SORBI_3005G023600"/>
</dbReference>
<dbReference type="OMA" id="DTQDAVM"/>
<dbReference type="FunCoup" id="A0A1Z5RGC8">
    <property type="interactions" value="348"/>
</dbReference>
<protein>
    <recommendedName>
        <fullName evidence="4">Cystatin domain-containing protein</fullName>
    </recommendedName>
</protein>
<keyword evidence="3" id="KW-1185">Reference proteome</keyword>